<evidence type="ECO:0000313" key="2">
    <source>
        <dbReference type="Proteomes" id="UP000239757"/>
    </source>
</evidence>
<dbReference type="Proteomes" id="UP000239757">
    <property type="component" value="Unassembled WGS sequence"/>
</dbReference>
<proteinExistence type="predicted"/>
<dbReference type="EMBL" id="KZ663674">
    <property type="protein sequence ID" value="PPS10836.1"/>
    <property type="molecule type" value="Genomic_DNA"/>
</dbReference>
<name>A0A2P5Y5J4_GOSBA</name>
<gene>
    <name evidence="1" type="ORF">GOBAR_AA09806</name>
</gene>
<protein>
    <submittedName>
        <fullName evidence="1">Uncharacterized protein</fullName>
    </submittedName>
</protein>
<evidence type="ECO:0000313" key="1">
    <source>
        <dbReference type="EMBL" id="PPS10836.1"/>
    </source>
</evidence>
<sequence length="135" mass="14891">MGESSQHPKTTVETLVAEPVGTVAGTIEIPKADEDEVTVTRVTTNLRIDPITTPIGTNHKKTQSILTKEIEEQHLKANRNLEEEHSTANPKFIPTSEAQPIDARPILVSSKVGTLIQLLVFEKRMLQHLHVEVAS</sequence>
<reference evidence="1 2" key="1">
    <citation type="submission" date="2015-01" db="EMBL/GenBank/DDBJ databases">
        <title>Genome of allotetraploid Gossypium barbadense reveals genomic plasticity and fiber elongation in cotton evolution.</title>
        <authorList>
            <person name="Chen X."/>
            <person name="Liu X."/>
            <person name="Zhao B."/>
            <person name="Zheng H."/>
            <person name="Hu Y."/>
            <person name="Lu G."/>
            <person name="Yang C."/>
            <person name="Chen J."/>
            <person name="Shan C."/>
            <person name="Zhang L."/>
            <person name="Zhou Y."/>
            <person name="Wang L."/>
            <person name="Guo W."/>
            <person name="Bai Y."/>
            <person name="Ruan J."/>
            <person name="Shangguan X."/>
            <person name="Mao Y."/>
            <person name="Jiang J."/>
            <person name="Zhu Y."/>
            <person name="Lei J."/>
            <person name="Kang H."/>
            <person name="Chen S."/>
            <person name="He X."/>
            <person name="Wang R."/>
            <person name="Wang Y."/>
            <person name="Chen J."/>
            <person name="Wang L."/>
            <person name="Yu S."/>
            <person name="Wang B."/>
            <person name="Wei J."/>
            <person name="Song S."/>
            <person name="Lu X."/>
            <person name="Gao Z."/>
            <person name="Gu W."/>
            <person name="Deng X."/>
            <person name="Ma D."/>
            <person name="Wang S."/>
            <person name="Liang W."/>
            <person name="Fang L."/>
            <person name="Cai C."/>
            <person name="Zhu X."/>
            <person name="Zhou B."/>
            <person name="Zhang Y."/>
            <person name="Chen Z."/>
            <person name="Xu S."/>
            <person name="Zhu R."/>
            <person name="Wang S."/>
            <person name="Zhang T."/>
            <person name="Zhao G."/>
        </authorList>
    </citation>
    <scope>NUCLEOTIDE SEQUENCE [LARGE SCALE GENOMIC DNA]</scope>
    <source>
        <strain evidence="2">cv. Xinhai21</strain>
        <tissue evidence="1">Leaf</tissue>
    </source>
</reference>
<organism evidence="1 2">
    <name type="scientific">Gossypium barbadense</name>
    <name type="common">Sea Island cotton</name>
    <name type="synonym">Hibiscus barbadensis</name>
    <dbReference type="NCBI Taxonomy" id="3634"/>
    <lineage>
        <taxon>Eukaryota</taxon>
        <taxon>Viridiplantae</taxon>
        <taxon>Streptophyta</taxon>
        <taxon>Embryophyta</taxon>
        <taxon>Tracheophyta</taxon>
        <taxon>Spermatophyta</taxon>
        <taxon>Magnoliopsida</taxon>
        <taxon>eudicotyledons</taxon>
        <taxon>Gunneridae</taxon>
        <taxon>Pentapetalae</taxon>
        <taxon>rosids</taxon>
        <taxon>malvids</taxon>
        <taxon>Malvales</taxon>
        <taxon>Malvaceae</taxon>
        <taxon>Malvoideae</taxon>
        <taxon>Gossypium</taxon>
    </lineage>
</organism>
<accession>A0A2P5Y5J4</accession>
<dbReference type="AlphaFoldDB" id="A0A2P5Y5J4"/>